<feature type="transmembrane region" description="Helical" evidence="7">
    <location>
        <begin position="108"/>
        <end position="130"/>
    </location>
</feature>
<feature type="transmembrane region" description="Helical" evidence="7">
    <location>
        <begin position="314"/>
        <end position="339"/>
    </location>
</feature>
<dbReference type="CDD" id="cd06581">
    <property type="entry name" value="TM_PBP1_LivM_like"/>
    <property type="match status" value="1"/>
</dbReference>
<evidence type="ECO:0000256" key="7">
    <source>
        <dbReference type="SAM" id="Phobius"/>
    </source>
</evidence>
<reference evidence="9" key="1">
    <citation type="submission" date="2013-08" db="EMBL/GenBank/DDBJ databases">
        <title>Intrasporangium oryzae NRRL B-24470.</title>
        <authorList>
            <person name="Liu H."/>
            <person name="Wang G."/>
        </authorList>
    </citation>
    <scope>NUCLEOTIDE SEQUENCE [LARGE SCALE GENOMIC DNA]</scope>
    <source>
        <strain evidence="9">Q5-1</strain>
    </source>
</reference>
<evidence type="ECO:0000256" key="5">
    <source>
        <dbReference type="ARBA" id="ARBA00023136"/>
    </source>
</evidence>
<dbReference type="PANTHER" id="PTHR30482">
    <property type="entry name" value="HIGH-AFFINITY BRANCHED-CHAIN AMINO ACID TRANSPORT SYSTEM PERMEASE"/>
    <property type="match status" value="1"/>
</dbReference>
<feature type="transmembrane region" description="Helical" evidence="7">
    <location>
        <begin position="82"/>
        <end position="102"/>
    </location>
</feature>
<feature type="compositionally biased region" description="Polar residues" evidence="6">
    <location>
        <begin position="1"/>
        <end position="21"/>
    </location>
</feature>
<dbReference type="GO" id="GO:0005886">
    <property type="term" value="C:plasma membrane"/>
    <property type="evidence" value="ECO:0007669"/>
    <property type="project" value="UniProtKB-SubCell"/>
</dbReference>
<evidence type="ECO:0000313" key="9">
    <source>
        <dbReference type="Proteomes" id="UP000019494"/>
    </source>
</evidence>
<keyword evidence="2" id="KW-1003">Cell membrane</keyword>
<protein>
    <submittedName>
        <fullName evidence="8">ABC transporter permease</fullName>
    </submittedName>
</protein>
<gene>
    <name evidence="8" type="ORF">N864_22650</name>
</gene>
<evidence type="ECO:0000256" key="6">
    <source>
        <dbReference type="SAM" id="MobiDB-lite"/>
    </source>
</evidence>
<dbReference type="InterPro" id="IPR001851">
    <property type="entry name" value="ABC_transp_permease"/>
</dbReference>
<comment type="subcellular location">
    <subcellularLocation>
        <location evidence="1">Cell membrane</location>
        <topology evidence="1">Multi-pass membrane protein</topology>
    </subcellularLocation>
</comment>
<dbReference type="Pfam" id="PF02653">
    <property type="entry name" value="BPD_transp_2"/>
    <property type="match status" value="1"/>
</dbReference>
<dbReference type="Proteomes" id="UP000019494">
    <property type="component" value="Unassembled WGS sequence"/>
</dbReference>
<accession>W9GJ45</accession>
<keyword evidence="3 7" id="KW-0812">Transmembrane</keyword>
<keyword evidence="4 7" id="KW-1133">Transmembrane helix</keyword>
<sequence length="353" mass="36899">MTRTSESSTVEEPQTTPSTRPDANESPGRKIWAISLAVLAAIVAVIPLVTENNYYFDVVIGILLLAAGGSAWNLLGGYTGQISLGHAGFFGLGGYVSVLLFTQHGVTPWIGIPVGGLVAGLVGLLIGGLTLRLRGPFFVLATIAFAQVLLILAINLDDLTGGSPGVSVPFKAGVANMVFDNRGSYVWLIGGFLVVVFGLTAWIETHRLGSQARAVRESRDAAESLGINSTSVKLQMTATSSALTGIVGGLSAYYIAFIDPSSSFGIGRSIDFVLVAIIGGMGTVWGPILGAILIQLLHNELSGALGSSGAGLYLVVYGVLMIVVVLFFPKGIVGGLDIVRRRIRTNREGRARV</sequence>
<feature type="transmembrane region" description="Helical" evidence="7">
    <location>
        <begin position="185"/>
        <end position="203"/>
    </location>
</feature>
<feature type="transmembrane region" description="Helical" evidence="7">
    <location>
        <begin position="31"/>
        <end position="49"/>
    </location>
</feature>
<feature type="region of interest" description="Disordered" evidence="6">
    <location>
        <begin position="1"/>
        <end position="26"/>
    </location>
</feature>
<keyword evidence="9" id="KW-1185">Reference proteome</keyword>
<feature type="transmembrane region" description="Helical" evidence="7">
    <location>
        <begin position="55"/>
        <end position="75"/>
    </location>
</feature>
<feature type="transmembrane region" description="Helical" evidence="7">
    <location>
        <begin position="272"/>
        <end position="294"/>
    </location>
</feature>
<dbReference type="EMBL" id="AWQS01000056">
    <property type="protein sequence ID" value="EWT06266.1"/>
    <property type="molecule type" value="Genomic_DNA"/>
</dbReference>
<keyword evidence="5 7" id="KW-0472">Membrane</keyword>
<dbReference type="RefSeq" id="WP_051518383.1">
    <property type="nucleotide sequence ID" value="NZ_AWQS01000056.1"/>
</dbReference>
<feature type="transmembrane region" description="Helical" evidence="7">
    <location>
        <begin position="137"/>
        <end position="156"/>
    </location>
</feature>
<dbReference type="OrthoDB" id="9814461at2"/>
<evidence type="ECO:0000256" key="4">
    <source>
        <dbReference type="ARBA" id="ARBA00022989"/>
    </source>
</evidence>
<evidence type="ECO:0000256" key="1">
    <source>
        <dbReference type="ARBA" id="ARBA00004651"/>
    </source>
</evidence>
<dbReference type="AlphaFoldDB" id="W9GJ45"/>
<evidence type="ECO:0000256" key="2">
    <source>
        <dbReference type="ARBA" id="ARBA00022475"/>
    </source>
</evidence>
<dbReference type="InterPro" id="IPR043428">
    <property type="entry name" value="LivM-like"/>
</dbReference>
<organism evidence="8 9">
    <name type="scientific">Intrasporangium chromatireducens Q5-1</name>
    <dbReference type="NCBI Taxonomy" id="584657"/>
    <lineage>
        <taxon>Bacteria</taxon>
        <taxon>Bacillati</taxon>
        <taxon>Actinomycetota</taxon>
        <taxon>Actinomycetes</taxon>
        <taxon>Micrococcales</taxon>
        <taxon>Intrasporangiaceae</taxon>
        <taxon>Intrasporangium</taxon>
    </lineage>
</organism>
<evidence type="ECO:0000313" key="8">
    <source>
        <dbReference type="EMBL" id="EWT06266.1"/>
    </source>
</evidence>
<comment type="caution">
    <text evidence="8">The sequence shown here is derived from an EMBL/GenBank/DDBJ whole genome shotgun (WGS) entry which is preliminary data.</text>
</comment>
<name>W9GJ45_9MICO</name>
<dbReference type="PANTHER" id="PTHR30482:SF10">
    <property type="entry name" value="HIGH-AFFINITY BRANCHED-CHAIN AMINO ACID TRANSPORT PROTEIN BRAE"/>
    <property type="match status" value="1"/>
</dbReference>
<evidence type="ECO:0000256" key="3">
    <source>
        <dbReference type="ARBA" id="ARBA00022692"/>
    </source>
</evidence>
<proteinExistence type="predicted"/>
<dbReference type="GO" id="GO:0015658">
    <property type="term" value="F:branched-chain amino acid transmembrane transporter activity"/>
    <property type="evidence" value="ECO:0007669"/>
    <property type="project" value="InterPro"/>
</dbReference>